<dbReference type="SUPFAM" id="SSF55874">
    <property type="entry name" value="ATPase domain of HSP90 chaperone/DNA topoisomerase II/histidine kinase"/>
    <property type="match status" value="1"/>
</dbReference>
<evidence type="ECO:0000259" key="18">
    <source>
        <dbReference type="PROSITE" id="PS50924"/>
    </source>
</evidence>
<accession>A0ABX2M4V2</accession>
<dbReference type="InterPro" id="IPR036097">
    <property type="entry name" value="HisK_dim/P_sf"/>
</dbReference>
<evidence type="ECO:0000256" key="7">
    <source>
        <dbReference type="ARBA" id="ARBA00022741"/>
    </source>
</evidence>
<dbReference type="InterPro" id="IPR000014">
    <property type="entry name" value="PAS"/>
</dbReference>
<dbReference type="InterPro" id="IPR011006">
    <property type="entry name" value="CheY-like_superfamily"/>
</dbReference>
<dbReference type="InterPro" id="IPR004358">
    <property type="entry name" value="Sig_transdc_His_kin-like_C"/>
</dbReference>
<feature type="transmembrane region" description="Helical" evidence="13">
    <location>
        <begin position="88"/>
        <end position="108"/>
    </location>
</feature>
<evidence type="ECO:0000259" key="15">
    <source>
        <dbReference type="PROSITE" id="PS50110"/>
    </source>
</evidence>
<evidence type="ECO:0000256" key="10">
    <source>
        <dbReference type="ARBA" id="ARBA00023012"/>
    </source>
</evidence>
<feature type="domain" description="MHYT" evidence="18">
    <location>
        <begin position="19"/>
        <end position="213"/>
    </location>
</feature>
<dbReference type="PROSITE" id="PS50112">
    <property type="entry name" value="PAS"/>
    <property type="match status" value="1"/>
</dbReference>
<keyword evidence="5 12" id="KW-0597">Phosphoprotein</keyword>
<feature type="domain" description="PAS" evidence="16">
    <location>
        <begin position="264"/>
        <end position="334"/>
    </location>
</feature>
<keyword evidence="4" id="KW-1003">Cell membrane</keyword>
<dbReference type="EC" id="2.7.13.3" evidence="3"/>
<evidence type="ECO:0000256" key="13">
    <source>
        <dbReference type="PROSITE-ProRule" id="PRU00244"/>
    </source>
</evidence>
<dbReference type="CDD" id="cd17546">
    <property type="entry name" value="REC_hyHK_CKI1_RcsC-like"/>
    <property type="match status" value="1"/>
</dbReference>
<dbReference type="InterPro" id="IPR005467">
    <property type="entry name" value="His_kinase_dom"/>
</dbReference>
<dbReference type="NCBIfam" id="TIGR00229">
    <property type="entry name" value="sensory_box"/>
    <property type="match status" value="1"/>
</dbReference>
<evidence type="ECO:0000259" key="14">
    <source>
        <dbReference type="PROSITE" id="PS50109"/>
    </source>
</evidence>
<dbReference type="Gene3D" id="3.30.565.10">
    <property type="entry name" value="Histidine kinase-like ATPase, C-terminal domain"/>
    <property type="match status" value="1"/>
</dbReference>
<organism evidence="19 20">
    <name type="scientific">Herbaspirillum robiniae</name>
    <dbReference type="NCBI Taxonomy" id="2014887"/>
    <lineage>
        <taxon>Bacteria</taxon>
        <taxon>Pseudomonadati</taxon>
        <taxon>Pseudomonadota</taxon>
        <taxon>Betaproteobacteria</taxon>
        <taxon>Burkholderiales</taxon>
        <taxon>Oxalobacteraceae</taxon>
        <taxon>Herbaspirillum</taxon>
    </lineage>
</organism>
<dbReference type="Pfam" id="PF03707">
    <property type="entry name" value="MHYT"/>
    <property type="match status" value="3"/>
</dbReference>
<keyword evidence="11 13" id="KW-0472">Membrane</keyword>
<feature type="domain" description="Response regulatory" evidence="15">
    <location>
        <begin position="645"/>
        <end position="765"/>
    </location>
</feature>
<gene>
    <name evidence="19" type="ORF">HNO84_16875</name>
</gene>
<dbReference type="InterPro" id="IPR001789">
    <property type="entry name" value="Sig_transdc_resp-reg_receiver"/>
</dbReference>
<comment type="subcellular location">
    <subcellularLocation>
        <location evidence="2">Cell membrane</location>
        <topology evidence="2">Multi-pass membrane protein</topology>
    </subcellularLocation>
</comment>
<keyword evidence="10" id="KW-0902">Two-component regulatory system</keyword>
<evidence type="ECO:0000256" key="1">
    <source>
        <dbReference type="ARBA" id="ARBA00000085"/>
    </source>
</evidence>
<feature type="transmembrane region" description="Helical" evidence="13">
    <location>
        <begin position="229"/>
        <end position="252"/>
    </location>
</feature>
<feature type="domain" description="Histidine kinase" evidence="14">
    <location>
        <begin position="409"/>
        <end position="625"/>
    </location>
</feature>
<dbReference type="Pfam" id="PF00512">
    <property type="entry name" value="HisKA"/>
    <property type="match status" value="1"/>
</dbReference>
<dbReference type="SMART" id="SM00091">
    <property type="entry name" value="PAS"/>
    <property type="match status" value="1"/>
</dbReference>
<dbReference type="CDD" id="cd00082">
    <property type="entry name" value="HisKA"/>
    <property type="match status" value="1"/>
</dbReference>
<dbReference type="InterPro" id="IPR003661">
    <property type="entry name" value="HisK_dim/P_dom"/>
</dbReference>
<dbReference type="InterPro" id="IPR036641">
    <property type="entry name" value="HPT_dom_sf"/>
</dbReference>
<dbReference type="InterPro" id="IPR013767">
    <property type="entry name" value="PAS_fold"/>
</dbReference>
<dbReference type="SMART" id="SM00387">
    <property type="entry name" value="HATPase_c"/>
    <property type="match status" value="1"/>
</dbReference>
<proteinExistence type="predicted"/>
<name>A0ABX2M4V2_9BURK</name>
<feature type="transmembrane region" description="Helical" evidence="13">
    <location>
        <begin position="120"/>
        <end position="142"/>
    </location>
</feature>
<reference evidence="19 20" key="1">
    <citation type="journal article" date="2020" name="Front. Plant Sci.">
        <title>Isolation of Rhizosphere Bacteria That Improve Quality and Water Stress Tolerance in Greenhouse Ornamentals.</title>
        <authorList>
            <person name="Nordstedt N.P."/>
            <person name="Jones M.L."/>
        </authorList>
    </citation>
    <scope>NUCLEOTIDE SEQUENCE [LARGE SCALE GENOMIC DNA]</scope>
    <source>
        <strain evidence="19 20">C6C2</strain>
    </source>
</reference>
<evidence type="ECO:0000256" key="6">
    <source>
        <dbReference type="ARBA" id="ARBA00022692"/>
    </source>
</evidence>
<dbReference type="InterPro" id="IPR003594">
    <property type="entry name" value="HATPase_dom"/>
</dbReference>
<dbReference type="PROSITE" id="PS50109">
    <property type="entry name" value="HIS_KIN"/>
    <property type="match status" value="1"/>
</dbReference>
<dbReference type="Gene3D" id="3.30.450.20">
    <property type="entry name" value="PAS domain"/>
    <property type="match status" value="1"/>
</dbReference>
<dbReference type="PROSITE" id="PS50924">
    <property type="entry name" value="MHYT"/>
    <property type="match status" value="1"/>
</dbReference>
<dbReference type="RefSeq" id="WP_079217195.1">
    <property type="nucleotide sequence ID" value="NZ_CP018845.1"/>
</dbReference>
<dbReference type="SUPFAM" id="SSF52172">
    <property type="entry name" value="CheY-like"/>
    <property type="match status" value="1"/>
</dbReference>
<dbReference type="SUPFAM" id="SSF47226">
    <property type="entry name" value="Histidine-containing phosphotransfer domain, HPT domain"/>
    <property type="match status" value="1"/>
</dbReference>
<keyword evidence="9 13" id="KW-1133">Transmembrane helix</keyword>
<dbReference type="PROSITE" id="PS50113">
    <property type="entry name" value="PAC"/>
    <property type="match status" value="1"/>
</dbReference>
<dbReference type="SMART" id="SM00388">
    <property type="entry name" value="HisKA"/>
    <property type="match status" value="1"/>
</dbReference>
<evidence type="ECO:0000256" key="2">
    <source>
        <dbReference type="ARBA" id="ARBA00004651"/>
    </source>
</evidence>
<protein>
    <recommendedName>
        <fullName evidence="3">histidine kinase</fullName>
        <ecNumber evidence="3">2.7.13.3</ecNumber>
    </recommendedName>
</protein>
<evidence type="ECO:0000256" key="3">
    <source>
        <dbReference type="ARBA" id="ARBA00012438"/>
    </source>
</evidence>
<evidence type="ECO:0000256" key="11">
    <source>
        <dbReference type="ARBA" id="ARBA00023136"/>
    </source>
</evidence>
<evidence type="ECO:0000256" key="4">
    <source>
        <dbReference type="ARBA" id="ARBA00022475"/>
    </source>
</evidence>
<evidence type="ECO:0000259" key="17">
    <source>
        <dbReference type="PROSITE" id="PS50113"/>
    </source>
</evidence>
<comment type="caution">
    <text evidence="19">The sequence shown here is derived from an EMBL/GenBank/DDBJ whole genome shotgun (WGS) entry which is preliminary data.</text>
</comment>
<sequence>MSGFFVDSASAGNLIQGTYNSGLVVLSLLVAIFSSTMALQTASVARHTNQPWHRHVAVATGALALGGGIWTMHFIGMLSFELCTSVDYTLGMTALSFLPGLGASWIALRMLSRMTVSNTQLIAGGVLVGAGVGAMHYCGMAAMRMSAVLSYDPFLFALSILVAVVLATISLGVRFKLRGVRMHKVTRLVVAGAIMGLAIAGMHYTGMAAARFIGEATPRQGSFFIDSTVASLALSMFTITITVLVTATNGLVRYRQTFRQVRESESRIRAIVETAVDGIITINGKGIVQEMNRSAERMFGWSAHEVVGKNIKMLMPEPDRSQHDEYLSNFLSSGVPKVIGQGREVNAMHKSGRLIPVRLAVGRVDLPRSQLFVGFVTDISERRALEASLRDSVHNAEQAAEAKTAFLANMSHEIRTPMNAIIGFTELLLKNDLAPQQRSHLSIVHQSARSLLGLLNDVLDTTKLEKGAVALESIDFSLHELAQQVISSLRLSAENKNLDLYLDYKDDALQYFKGDPLRIQQVLTNLLGNAIKFTHAGHVGLTIFVDNGMVRMEVSDTGIGMSEEQLQRIFDPFSQADASISRRFGGTGLGTTIARQLIELMGGFIRVQSSLGQGSLFMVSLPLETGSKPEAESTSMSDGRLPPMRVLIADDVPQNLELLSHLLKDAGHEVVCANDGEEAVARFADGTRYDLVLMDVHMPRTDGLTASRRIREFEAGSGRKATPIIALTASVMESDRQAARAAGMDGFASKPLDVPRLRGEIRRVLGVESAAAQAAAAVPAPDAVIDWQAGGALWGSKQRMVGAIRSFLADQPQRHPLPPSGSTLASIDWHVAIRSLHGIRGAAANLALTKVAKLSARLEAAAKRRDVDFLTPLAQLKLELTLVQAALAVVEDELPDESAQDQVTRQLQPEEVARLVKSLDAHFSRSELDEKSFEQFSEWLGATGRADLRHALQGAIDMFDFECARELLAQFDATLEEGKEEA</sequence>
<dbReference type="InterPro" id="IPR005330">
    <property type="entry name" value="MHYT_dom"/>
</dbReference>
<feature type="modified residue" description="4-aspartylphosphate" evidence="12">
    <location>
        <position position="695"/>
    </location>
</feature>
<feature type="transmembrane region" description="Helical" evidence="13">
    <location>
        <begin position="23"/>
        <end position="44"/>
    </location>
</feature>
<keyword evidence="7" id="KW-0547">Nucleotide-binding</keyword>
<evidence type="ECO:0000256" key="12">
    <source>
        <dbReference type="PROSITE-ProRule" id="PRU00169"/>
    </source>
</evidence>
<dbReference type="CDD" id="cd16922">
    <property type="entry name" value="HATPase_EvgS-ArcB-TorS-like"/>
    <property type="match status" value="1"/>
</dbReference>
<dbReference type="Gene3D" id="1.10.287.130">
    <property type="match status" value="1"/>
</dbReference>
<dbReference type="SMART" id="SM00448">
    <property type="entry name" value="REC"/>
    <property type="match status" value="1"/>
</dbReference>
<dbReference type="PANTHER" id="PTHR45339">
    <property type="entry name" value="HYBRID SIGNAL TRANSDUCTION HISTIDINE KINASE J"/>
    <property type="match status" value="1"/>
</dbReference>
<feature type="transmembrane region" description="Helical" evidence="13">
    <location>
        <begin position="185"/>
        <end position="209"/>
    </location>
</feature>
<dbReference type="InterPro" id="IPR035965">
    <property type="entry name" value="PAS-like_dom_sf"/>
</dbReference>
<dbReference type="Pfam" id="PF00072">
    <property type="entry name" value="Response_reg"/>
    <property type="match status" value="1"/>
</dbReference>
<dbReference type="Pfam" id="PF02518">
    <property type="entry name" value="HATPase_c"/>
    <property type="match status" value="1"/>
</dbReference>
<dbReference type="Proteomes" id="UP000536746">
    <property type="component" value="Unassembled WGS sequence"/>
</dbReference>
<dbReference type="PANTHER" id="PTHR45339:SF1">
    <property type="entry name" value="HYBRID SIGNAL TRANSDUCTION HISTIDINE KINASE J"/>
    <property type="match status" value="1"/>
</dbReference>
<keyword evidence="8" id="KW-0067">ATP-binding</keyword>
<feature type="transmembrane region" description="Helical" evidence="13">
    <location>
        <begin position="56"/>
        <end position="76"/>
    </location>
</feature>
<evidence type="ECO:0000256" key="9">
    <source>
        <dbReference type="ARBA" id="ARBA00022989"/>
    </source>
</evidence>
<dbReference type="CDD" id="cd00130">
    <property type="entry name" value="PAS"/>
    <property type="match status" value="1"/>
</dbReference>
<dbReference type="Pfam" id="PF00989">
    <property type="entry name" value="PAS"/>
    <property type="match status" value="1"/>
</dbReference>
<dbReference type="PROSITE" id="PS50110">
    <property type="entry name" value="RESPONSE_REGULATORY"/>
    <property type="match status" value="1"/>
</dbReference>
<evidence type="ECO:0000256" key="5">
    <source>
        <dbReference type="ARBA" id="ARBA00022553"/>
    </source>
</evidence>
<dbReference type="EMBL" id="JABFMT010000019">
    <property type="protein sequence ID" value="NUU03282.1"/>
    <property type="molecule type" value="Genomic_DNA"/>
</dbReference>
<keyword evidence="6 13" id="KW-0812">Transmembrane</keyword>
<dbReference type="PRINTS" id="PR00344">
    <property type="entry name" value="BCTRLSENSOR"/>
</dbReference>
<dbReference type="InterPro" id="IPR036890">
    <property type="entry name" value="HATPase_C_sf"/>
</dbReference>
<dbReference type="Gene3D" id="3.40.50.2300">
    <property type="match status" value="1"/>
</dbReference>
<dbReference type="Gene3D" id="1.20.120.160">
    <property type="entry name" value="HPT domain"/>
    <property type="match status" value="1"/>
</dbReference>
<dbReference type="InterPro" id="IPR000700">
    <property type="entry name" value="PAS-assoc_C"/>
</dbReference>
<dbReference type="SUPFAM" id="SSF47384">
    <property type="entry name" value="Homodimeric domain of signal transducing histidine kinase"/>
    <property type="match status" value="1"/>
</dbReference>
<keyword evidence="20" id="KW-1185">Reference proteome</keyword>
<evidence type="ECO:0000313" key="20">
    <source>
        <dbReference type="Proteomes" id="UP000536746"/>
    </source>
</evidence>
<dbReference type="SUPFAM" id="SSF55785">
    <property type="entry name" value="PYP-like sensor domain (PAS domain)"/>
    <property type="match status" value="1"/>
</dbReference>
<feature type="transmembrane region" description="Helical" evidence="13">
    <location>
        <begin position="154"/>
        <end position="173"/>
    </location>
</feature>
<feature type="domain" description="PAC" evidence="17">
    <location>
        <begin position="341"/>
        <end position="391"/>
    </location>
</feature>
<evidence type="ECO:0000313" key="19">
    <source>
        <dbReference type="EMBL" id="NUU03282.1"/>
    </source>
</evidence>
<evidence type="ECO:0000256" key="8">
    <source>
        <dbReference type="ARBA" id="ARBA00022840"/>
    </source>
</evidence>
<evidence type="ECO:0000259" key="16">
    <source>
        <dbReference type="PROSITE" id="PS50112"/>
    </source>
</evidence>
<comment type="catalytic activity">
    <reaction evidence="1">
        <text>ATP + protein L-histidine = ADP + protein N-phospho-L-histidine.</text>
        <dbReference type="EC" id="2.7.13.3"/>
    </reaction>
</comment>